<name>A0A067L2P3_JATCU</name>
<organism evidence="2 3">
    <name type="scientific">Jatropha curcas</name>
    <name type="common">Barbados nut</name>
    <dbReference type="NCBI Taxonomy" id="180498"/>
    <lineage>
        <taxon>Eukaryota</taxon>
        <taxon>Viridiplantae</taxon>
        <taxon>Streptophyta</taxon>
        <taxon>Embryophyta</taxon>
        <taxon>Tracheophyta</taxon>
        <taxon>Spermatophyta</taxon>
        <taxon>Magnoliopsida</taxon>
        <taxon>eudicotyledons</taxon>
        <taxon>Gunneridae</taxon>
        <taxon>Pentapetalae</taxon>
        <taxon>rosids</taxon>
        <taxon>fabids</taxon>
        <taxon>Malpighiales</taxon>
        <taxon>Euphorbiaceae</taxon>
        <taxon>Crotonoideae</taxon>
        <taxon>Jatropheae</taxon>
        <taxon>Jatropha</taxon>
    </lineage>
</organism>
<sequence>MGVFHHEESPNPSRKCKFLSATFKDAFSNCRPCGRISKPSPDVEYSASDIDYEQEVLVSEIRSRAMEKSRQRSFVLTDSFSWVFSPRTGELFLAPKIVKQREDGDEDADDKEDDGDEENDEEREEFLSVGSCFTCCSSALSKEVFLSVQTNLSRCSSFSELIDFKDFPRRDILQELCHCEGWPFGLCRKAVLLPPLPKSPTESWSWRKGSRIVKN</sequence>
<dbReference type="EMBL" id="KK914362">
    <property type="protein sequence ID" value="KDP38374.1"/>
    <property type="molecule type" value="Genomic_DNA"/>
</dbReference>
<dbReference type="PANTHER" id="PTHR36324">
    <property type="entry name" value="OS09G0460100 PROTEIN"/>
    <property type="match status" value="1"/>
</dbReference>
<dbReference type="Proteomes" id="UP000027138">
    <property type="component" value="Unassembled WGS sequence"/>
</dbReference>
<dbReference type="KEGG" id="jcu:105633663"/>
<evidence type="ECO:0000313" key="3">
    <source>
        <dbReference type="Proteomes" id="UP000027138"/>
    </source>
</evidence>
<reference evidence="2 3" key="1">
    <citation type="journal article" date="2014" name="PLoS ONE">
        <title>Global Analysis of Gene Expression Profiles in Physic Nut (Jatropha curcas L.) Seedlings Exposed to Salt Stress.</title>
        <authorList>
            <person name="Zhang L."/>
            <person name="Zhang C."/>
            <person name="Wu P."/>
            <person name="Chen Y."/>
            <person name="Li M."/>
            <person name="Jiang H."/>
            <person name="Wu G."/>
        </authorList>
    </citation>
    <scope>NUCLEOTIDE SEQUENCE [LARGE SCALE GENOMIC DNA]</scope>
    <source>
        <strain evidence="3">cv. GZQX0401</strain>
        <tissue evidence="2">Young leaves</tissue>
    </source>
</reference>
<dbReference type="AlphaFoldDB" id="A0A067L2P3"/>
<evidence type="ECO:0000256" key="1">
    <source>
        <dbReference type="SAM" id="MobiDB-lite"/>
    </source>
</evidence>
<protein>
    <submittedName>
        <fullName evidence="2">Uncharacterized protein</fullName>
    </submittedName>
</protein>
<gene>
    <name evidence="2" type="ORF">JCGZ_04299</name>
</gene>
<accession>A0A067L2P3</accession>
<evidence type="ECO:0000313" key="2">
    <source>
        <dbReference type="EMBL" id="KDP38374.1"/>
    </source>
</evidence>
<keyword evidence="3" id="KW-1185">Reference proteome</keyword>
<dbReference type="STRING" id="180498.A0A067L2P3"/>
<dbReference type="OrthoDB" id="1930572at2759"/>
<feature type="compositionally biased region" description="Acidic residues" evidence="1">
    <location>
        <begin position="103"/>
        <end position="121"/>
    </location>
</feature>
<proteinExistence type="predicted"/>
<dbReference type="PANTHER" id="PTHR36324:SF1">
    <property type="entry name" value="OS09G0460100 PROTEIN"/>
    <property type="match status" value="1"/>
</dbReference>
<feature type="region of interest" description="Disordered" evidence="1">
    <location>
        <begin position="101"/>
        <end position="121"/>
    </location>
</feature>